<dbReference type="Proteomes" id="UP000298234">
    <property type="component" value="Unassembled WGS sequence"/>
</dbReference>
<protein>
    <submittedName>
        <fullName evidence="1">Uncharacterized protein</fullName>
    </submittedName>
</protein>
<accession>A0AAX2RPS6</accession>
<dbReference type="EMBL" id="SNSQ01000020">
    <property type="protein sequence ID" value="TEU45917.1"/>
    <property type="molecule type" value="Genomic_DNA"/>
</dbReference>
<name>A0AAX2RPS6_BURCE</name>
<evidence type="ECO:0000313" key="2">
    <source>
        <dbReference type="Proteomes" id="UP000298234"/>
    </source>
</evidence>
<sequence length="71" mass="8191">MRNKLPVPIVSIASLHRQDPCKPCSRTAFLLRACRACEDATVDDARVKKTWRKTEHNRTRHGGQPYKCKSR</sequence>
<gene>
    <name evidence="1" type="ORF">E3D37_18935</name>
</gene>
<reference evidence="1 2" key="1">
    <citation type="submission" date="2019-03" db="EMBL/GenBank/DDBJ databases">
        <title>Burkholderia cepacia outbreak.</title>
        <authorList>
            <person name="Farzana R."/>
            <person name="Walsh T.R."/>
        </authorList>
    </citation>
    <scope>NUCLEOTIDE SEQUENCE [LARGE SCALE GENOMIC DNA]</scope>
    <source>
        <strain evidence="2">d13</strain>
    </source>
</reference>
<comment type="caution">
    <text evidence="1">The sequence shown here is derived from an EMBL/GenBank/DDBJ whole genome shotgun (WGS) entry which is preliminary data.</text>
</comment>
<proteinExistence type="predicted"/>
<evidence type="ECO:0000313" key="1">
    <source>
        <dbReference type="EMBL" id="TEU45917.1"/>
    </source>
</evidence>
<organism evidence="1 2">
    <name type="scientific">Burkholderia cepacia</name>
    <name type="common">Pseudomonas cepacia</name>
    <dbReference type="NCBI Taxonomy" id="292"/>
    <lineage>
        <taxon>Bacteria</taxon>
        <taxon>Pseudomonadati</taxon>
        <taxon>Pseudomonadota</taxon>
        <taxon>Betaproteobacteria</taxon>
        <taxon>Burkholderiales</taxon>
        <taxon>Burkholderiaceae</taxon>
        <taxon>Burkholderia</taxon>
        <taxon>Burkholderia cepacia complex</taxon>
    </lineage>
</organism>
<dbReference type="AlphaFoldDB" id="A0AAX2RPS6"/>